<keyword evidence="9" id="KW-1185">Reference proteome</keyword>
<evidence type="ECO:0000313" key="7">
    <source>
        <dbReference type="EMBL" id="MSC31643.1"/>
    </source>
</evidence>
<keyword evidence="5" id="KW-0119">Carbohydrate metabolism</keyword>
<evidence type="ECO:0000256" key="1">
    <source>
        <dbReference type="ARBA" id="ARBA00001946"/>
    </source>
</evidence>
<evidence type="ECO:0000256" key="3">
    <source>
        <dbReference type="ARBA" id="ARBA00022723"/>
    </source>
</evidence>
<keyword evidence="6" id="KW-0378">Hydrolase</keyword>
<dbReference type="InterPro" id="IPR036412">
    <property type="entry name" value="HAD-like_sf"/>
</dbReference>
<comment type="caution">
    <text evidence="6">The sequence shown here is derived from an EMBL/GenBank/DDBJ whole genome shotgun (WGS) entry which is preliminary data.</text>
</comment>
<dbReference type="Proteomes" id="UP000480929">
    <property type="component" value="Unassembled WGS sequence"/>
</dbReference>
<dbReference type="InterPro" id="IPR023198">
    <property type="entry name" value="PGP-like_dom2"/>
</dbReference>
<dbReference type="OrthoDB" id="9797743at2"/>
<dbReference type="SUPFAM" id="SSF56784">
    <property type="entry name" value="HAD-like"/>
    <property type="match status" value="1"/>
</dbReference>
<proteinExistence type="inferred from homology"/>
<dbReference type="SFLD" id="SFLDG01129">
    <property type="entry name" value="C1.5:_HAD__Beta-PGM__Phosphata"/>
    <property type="match status" value="1"/>
</dbReference>
<dbReference type="GO" id="GO:0016787">
    <property type="term" value="F:hydrolase activity"/>
    <property type="evidence" value="ECO:0007669"/>
    <property type="project" value="UniProtKB-KW"/>
</dbReference>
<dbReference type="InterPro" id="IPR006439">
    <property type="entry name" value="HAD-SF_hydro_IA"/>
</dbReference>
<keyword evidence="4" id="KW-0460">Magnesium</keyword>
<name>A0A6N7S2V0_9FIRM</name>
<comment type="cofactor">
    <cofactor evidence="1">
        <name>Mg(2+)</name>
        <dbReference type="ChEBI" id="CHEBI:18420"/>
    </cofactor>
</comment>
<protein>
    <submittedName>
        <fullName evidence="6">HAD-IA family hydrolase</fullName>
    </submittedName>
</protein>
<comment type="similarity">
    <text evidence="2">Belongs to the HAD-like hydrolase superfamily. CbbY/CbbZ/Gph/YieH family.</text>
</comment>
<accession>A0A6N7S2V0</accession>
<dbReference type="GeneID" id="42456595"/>
<dbReference type="GO" id="GO:0046872">
    <property type="term" value="F:metal ion binding"/>
    <property type="evidence" value="ECO:0007669"/>
    <property type="project" value="UniProtKB-KW"/>
</dbReference>
<evidence type="ECO:0000256" key="4">
    <source>
        <dbReference type="ARBA" id="ARBA00022842"/>
    </source>
</evidence>
<dbReference type="InterPro" id="IPR023214">
    <property type="entry name" value="HAD_sf"/>
</dbReference>
<dbReference type="EMBL" id="WKPI01000001">
    <property type="protein sequence ID" value="MSC31643.1"/>
    <property type="molecule type" value="Genomic_DNA"/>
</dbReference>
<dbReference type="NCBIfam" id="TIGR01509">
    <property type="entry name" value="HAD-SF-IA-v3"/>
    <property type="match status" value="1"/>
</dbReference>
<dbReference type="Gene3D" id="3.40.50.1000">
    <property type="entry name" value="HAD superfamily/HAD-like"/>
    <property type="match status" value="1"/>
</dbReference>
<dbReference type="SFLD" id="SFLDS00003">
    <property type="entry name" value="Haloacid_Dehalogenase"/>
    <property type="match status" value="1"/>
</dbReference>
<dbReference type="Pfam" id="PF13419">
    <property type="entry name" value="HAD_2"/>
    <property type="match status" value="1"/>
</dbReference>
<evidence type="ECO:0000313" key="6">
    <source>
        <dbReference type="EMBL" id="MSA87848.1"/>
    </source>
</evidence>
<dbReference type="PANTHER" id="PTHR46193">
    <property type="entry name" value="6-PHOSPHOGLUCONATE PHOSPHATASE"/>
    <property type="match status" value="1"/>
</dbReference>
<dbReference type="Gene3D" id="1.10.150.240">
    <property type="entry name" value="Putative phosphatase, domain 2"/>
    <property type="match status" value="1"/>
</dbReference>
<sequence>MIKGIIFDCDGVLTDTEPKFTKGMMDHLHALGIQADPQDLETFCGMTLRRSCEEVMKRYKIDQLDLDQFIEDEQRCYDRYFQDDQMFPMPGLIEFLDFLQKQGIQLAVATSSSTAYIQHLLDLFQIKDRFSVVVAGDQVENGKPAPDIYYKAMAELGLPGSVLAVIEDSENGIAAAKKAGLYTIGFKASEIVQNTAQADVEVRDYAELMQLKNLF</sequence>
<dbReference type="NCBIfam" id="TIGR01549">
    <property type="entry name" value="HAD-SF-IA-v1"/>
    <property type="match status" value="1"/>
</dbReference>
<organism evidence="6 8">
    <name type="scientific">Holdemania massiliensis</name>
    <dbReference type="NCBI Taxonomy" id="1468449"/>
    <lineage>
        <taxon>Bacteria</taxon>
        <taxon>Bacillati</taxon>
        <taxon>Bacillota</taxon>
        <taxon>Erysipelotrichia</taxon>
        <taxon>Erysipelotrichales</taxon>
        <taxon>Erysipelotrichaceae</taxon>
        <taxon>Holdemania</taxon>
    </lineage>
</organism>
<dbReference type="EMBL" id="WKPJ01000001">
    <property type="protein sequence ID" value="MSA87848.1"/>
    <property type="molecule type" value="Genomic_DNA"/>
</dbReference>
<evidence type="ECO:0000313" key="9">
    <source>
        <dbReference type="Proteomes" id="UP000480929"/>
    </source>
</evidence>
<evidence type="ECO:0000313" key="8">
    <source>
        <dbReference type="Proteomes" id="UP000433575"/>
    </source>
</evidence>
<dbReference type="RefSeq" id="WP_020224756.1">
    <property type="nucleotide sequence ID" value="NZ_CABKSC010000002.1"/>
</dbReference>
<dbReference type="SFLD" id="SFLDG01135">
    <property type="entry name" value="C1.5.6:_HAD__Beta-PGM__Phospha"/>
    <property type="match status" value="1"/>
</dbReference>
<dbReference type="InterPro" id="IPR051600">
    <property type="entry name" value="Beta-PGM-like"/>
</dbReference>
<dbReference type="PRINTS" id="PR00413">
    <property type="entry name" value="HADHALOGNASE"/>
</dbReference>
<dbReference type="AlphaFoldDB" id="A0A6N7S2V0"/>
<dbReference type="PANTHER" id="PTHR46193:SF18">
    <property type="entry name" value="HEXITOL PHOSPHATASE B"/>
    <property type="match status" value="1"/>
</dbReference>
<gene>
    <name evidence="7" type="ORF">GKD88_00680</name>
    <name evidence="6" type="ORF">GKE08_00675</name>
</gene>
<dbReference type="CDD" id="cd07505">
    <property type="entry name" value="HAD_BPGM-like"/>
    <property type="match status" value="1"/>
</dbReference>
<keyword evidence="3" id="KW-0479">Metal-binding</keyword>
<reference evidence="8 9" key="1">
    <citation type="journal article" date="2019" name="Nat. Med.">
        <title>A library of human gut bacterial isolates paired with longitudinal multiomics data enables mechanistic microbiome research.</title>
        <authorList>
            <person name="Poyet M."/>
            <person name="Groussin M."/>
            <person name="Gibbons S.M."/>
            <person name="Avila-Pacheco J."/>
            <person name="Jiang X."/>
            <person name="Kearney S.M."/>
            <person name="Perrotta A.R."/>
            <person name="Berdy B."/>
            <person name="Zhao S."/>
            <person name="Lieberman T.D."/>
            <person name="Swanson P.K."/>
            <person name="Smith M."/>
            <person name="Roesemann S."/>
            <person name="Alexander J.E."/>
            <person name="Rich S.A."/>
            <person name="Livny J."/>
            <person name="Vlamakis H."/>
            <person name="Clish C."/>
            <person name="Bullock K."/>
            <person name="Deik A."/>
            <person name="Scott J."/>
            <person name="Pierce K.A."/>
            <person name="Xavier R.J."/>
            <person name="Alm E.J."/>
        </authorList>
    </citation>
    <scope>NUCLEOTIDE SEQUENCE [LARGE SCALE GENOMIC DNA]</scope>
    <source>
        <strain evidence="6 8">BIOML-A4</strain>
        <strain evidence="7 9">BIOML-A5</strain>
    </source>
</reference>
<dbReference type="Proteomes" id="UP000433575">
    <property type="component" value="Unassembled WGS sequence"/>
</dbReference>
<dbReference type="InterPro" id="IPR041492">
    <property type="entry name" value="HAD_2"/>
</dbReference>
<evidence type="ECO:0000256" key="5">
    <source>
        <dbReference type="ARBA" id="ARBA00023277"/>
    </source>
</evidence>
<evidence type="ECO:0000256" key="2">
    <source>
        <dbReference type="ARBA" id="ARBA00006171"/>
    </source>
</evidence>